<dbReference type="InterPro" id="IPR005645">
    <property type="entry name" value="FSH-like_dom"/>
</dbReference>
<dbReference type="InterPro" id="IPR050593">
    <property type="entry name" value="LovG"/>
</dbReference>
<dbReference type="Proteomes" id="UP000785171">
    <property type="component" value="Unassembled WGS sequence"/>
</dbReference>
<dbReference type="EMBL" id="JPWV03000002">
    <property type="protein sequence ID" value="KAG2532788.1"/>
    <property type="molecule type" value="Genomic_DNA"/>
</dbReference>
<comment type="caution">
    <text evidence="6">The sequence shown here is derived from an EMBL/GenBank/DDBJ whole genome shotgun (WGS) entry which is preliminary data.</text>
</comment>
<evidence type="ECO:0000313" key="4">
    <source>
        <dbReference type="EMBL" id="KAG2533572.1"/>
    </source>
</evidence>
<dbReference type="AlphaFoldDB" id="A0A3R7HPI1"/>
<dbReference type="GO" id="GO:0005634">
    <property type="term" value="C:nucleus"/>
    <property type="evidence" value="ECO:0007669"/>
    <property type="project" value="TreeGrafter"/>
</dbReference>
<dbReference type="Pfam" id="PF03959">
    <property type="entry name" value="FSH1"/>
    <property type="match status" value="2"/>
</dbReference>
<dbReference type="EMBL" id="MAYM02001754">
    <property type="protein sequence ID" value="RLN11079.1"/>
    <property type="molecule type" value="Genomic_DNA"/>
</dbReference>
<reference evidence="3" key="3">
    <citation type="submission" date="2020-06" db="EMBL/GenBank/DDBJ databases">
        <authorList>
            <person name="Studholme D.J."/>
        </authorList>
    </citation>
    <scope>NUCLEOTIDE SEQUENCE</scope>
    <source>
        <strain evidence="3">NZFS 2646</strain>
        <strain evidence="4">NZFS 3630</strain>
    </source>
</reference>
<dbReference type="SUPFAM" id="SSF53474">
    <property type="entry name" value="alpha/beta-Hydrolases"/>
    <property type="match status" value="1"/>
</dbReference>
<reference evidence="3" key="1">
    <citation type="journal article" date="2015" name="Genom Data">
        <title>Genome sequences of six Phytophthora species associated with forests in New Zealand.</title>
        <authorList>
            <person name="Studholme D.J."/>
            <person name="McDougal R.L."/>
            <person name="Sambles C."/>
            <person name="Hansen E."/>
            <person name="Hardy G."/>
            <person name="Grant M."/>
            <person name="Ganley R.J."/>
            <person name="Williams N.M."/>
        </authorList>
    </citation>
    <scope>NUCLEOTIDE SEQUENCE</scope>
    <source>
        <strain evidence="3">NZFS 2646</strain>
        <strain evidence="4">NZFS 3630</strain>
    </source>
</reference>
<feature type="domain" description="Serine hydrolase" evidence="2">
    <location>
        <begin position="2"/>
        <end position="141"/>
    </location>
</feature>
<evidence type="ECO:0000313" key="7">
    <source>
        <dbReference type="Proteomes" id="UP000285624"/>
    </source>
</evidence>
<dbReference type="InterPro" id="IPR029058">
    <property type="entry name" value="AB_hydrolase_fold"/>
</dbReference>
<keyword evidence="1" id="KW-0378">Hydrolase</keyword>
<evidence type="ECO:0000313" key="6">
    <source>
        <dbReference type="EMBL" id="RLN86167.1"/>
    </source>
</evidence>
<organism evidence="6 7">
    <name type="scientific">Phytophthora kernoviae</name>
    <dbReference type="NCBI Taxonomy" id="325452"/>
    <lineage>
        <taxon>Eukaryota</taxon>
        <taxon>Sar</taxon>
        <taxon>Stramenopiles</taxon>
        <taxon>Oomycota</taxon>
        <taxon>Peronosporomycetes</taxon>
        <taxon>Peronosporales</taxon>
        <taxon>Peronosporaceae</taxon>
        <taxon>Phytophthora</taxon>
    </lineage>
</organism>
<evidence type="ECO:0000313" key="5">
    <source>
        <dbReference type="EMBL" id="RLN11079.1"/>
    </source>
</evidence>
<dbReference type="GO" id="GO:0005737">
    <property type="term" value="C:cytoplasm"/>
    <property type="evidence" value="ECO:0007669"/>
    <property type="project" value="TreeGrafter"/>
</dbReference>
<dbReference type="Proteomes" id="UP000285883">
    <property type="component" value="Unassembled WGS sequence"/>
</dbReference>
<keyword evidence="7" id="KW-1185">Reference proteome</keyword>
<dbReference type="GO" id="GO:0016787">
    <property type="term" value="F:hydrolase activity"/>
    <property type="evidence" value="ECO:0007669"/>
    <property type="project" value="UniProtKB-KW"/>
</dbReference>
<dbReference type="Gene3D" id="3.40.50.1820">
    <property type="entry name" value="alpha/beta hydrolase"/>
    <property type="match status" value="2"/>
</dbReference>
<sequence>MESQTQGLRDALGPNADFVFLNAPFEARGPTDEVVERLFGDTAPFYEWWSARSLEKDEREVIEGEEGAPQGTTKQWCLEFEDIDQSFEFMDEQLKELGEFDLAVGFSQGSIMLTLLSMWYLRKANKRWWKLLLCVCGVNPQEFVVLNGTYEAEGPSDPMIESAYASSAPFYEWFENQLANGQPLLYNDAESSAKARLLSGADKGEDHAWSLSYKGIEQSMKRLDEEIRRHGPFDVVIGFSQGAALLSIMTMWYLRHGGVRWWKLAICVGGVDVSAVNVKSLFIDEMGHRVLVPLPSIHLVGKTDPLFHESHRLAKSWTDEADGFERWVFEHDGGHKFPAASRNKEFYVELGRVIRQHCRKGAETIVSKL</sequence>
<evidence type="ECO:0000256" key="1">
    <source>
        <dbReference type="ARBA" id="ARBA00022801"/>
    </source>
</evidence>
<dbReference type="EMBL" id="MBDN02000001">
    <property type="protein sequence ID" value="RLN86167.1"/>
    <property type="molecule type" value="Genomic_DNA"/>
</dbReference>
<dbReference type="PANTHER" id="PTHR48070:SF6">
    <property type="entry name" value="ESTERASE OVCA2"/>
    <property type="match status" value="1"/>
</dbReference>
<dbReference type="PANTHER" id="PTHR48070">
    <property type="entry name" value="ESTERASE OVCA2"/>
    <property type="match status" value="1"/>
</dbReference>
<gene>
    <name evidence="5" type="ORF">BBI17_000200</name>
    <name evidence="6" type="ORF">BBO99_00002013</name>
    <name evidence="3" type="ORF">JM16_000018</name>
    <name evidence="4" type="ORF">JM18_000019</name>
</gene>
<evidence type="ECO:0000313" key="8">
    <source>
        <dbReference type="Proteomes" id="UP000285883"/>
    </source>
</evidence>
<reference evidence="7 8" key="2">
    <citation type="submission" date="2018-07" db="EMBL/GenBank/DDBJ databases">
        <title>Genome sequencing of oomycete isolates from Chile give support for New Zealand origin for Phytophthora kernoviae and make available the first Nothophytophthora sp. genome.</title>
        <authorList>
            <person name="Studholme D.J."/>
            <person name="Sanfuentes E."/>
            <person name="Panda P."/>
            <person name="Hill R."/>
            <person name="Sambles C."/>
            <person name="Grant M."/>
            <person name="Williams N.M."/>
            <person name="Mcdougal R.L."/>
        </authorList>
    </citation>
    <scope>NUCLEOTIDE SEQUENCE [LARGE SCALE GENOMIC DNA]</scope>
    <source>
        <strain evidence="5">Chile2</strain>
        <strain evidence="6">Chile4</strain>
    </source>
</reference>
<protein>
    <recommendedName>
        <fullName evidence="2">Serine hydrolase domain-containing protein</fullName>
    </recommendedName>
</protein>
<feature type="domain" description="Serine hydrolase" evidence="2">
    <location>
        <begin position="142"/>
        <end position="345"/>
    </location>
</feature>
<accession>A0A3R7HPI1</accession>
<proteinExistence type="predicted"/>
<dbReference type="EMBL" id="JPWU03000001">
    <property type="protein sequence ID" value="KAG2533572.1"/>
    <property type="molecule type" value="Genomic_DNA"/>
</dbReference>
<evidence type="ECO:0000259" key="2">
    <source>
        <dbReference type="Pfam" id="PF03959"/>
    </source>
</evidence>
<dbReference type="STRING" id="325452.A0A3R7HPI1"/>
<name>A0A3R7HPI1_9STRA</name>
<dbReference type="Proteomes" id="UP000285624">
    <property type="component" value="Unassembled WGS sequence"/>
</dbReference>
<evidence type="ECO:0000313" key="3">
    <source>
        <dbReference type="EMBL" id="KAG2532788.1"/>
    </source>
</evidence>
<dbReference type="Proteomes" id="UP000792063">
    <property type="component" value="Unassembled WGS sequence"/>
</dbReference>